<gene>
    <name evidence="2" type="ordered locus">Spica_1934</name>
</gene>
<dbReference type="PANTHER" id="PTHR40112:SF1">
    <property type="entry name" value="H2HPP ISOMERASE"/>
    <property type="match status" value="1"/>
</dbReference>
<dbReference type="InterPro" id="IPR011051">
    <property type="entry name" value="RmlC_Cupin_sf"/>
</dbReference>
<proteinExistence type="predicted"/>
<dbReference type="CDD" id="cd02238">
    <property type="entry name" value="cupin_KdgF"/>
    <property type="match status" value="1"/>
</dbReference>
<name>F8F444_GRAC1</name>
<sequence>MFFFERDLKSVKLDATSERTIKAYGGNLMASEMHFAPGGVGALHSHPHEQIVYVLEGEADFTLGNETRRISRGDSIYVAPNVIHGVVAVTEFKALDVFSPQRQDFLSSK</sequence>
<feature type="domain" description="Cupin type-2" evidence="1">
    <location>
        <begin position="32"/>
        <end position="98"/>
    </location>
</feature>
<dbReference type="SUPFAM" id="SSF51182">
    <property type="entry name" value="RmlC-like cupins"/>
    <property type="match status" value="1"/>
</dbReference>
<dbReference type="KEGG" id="scd:Spica_1934"/>
<dbReference type="PANTHER" id="PTHR40112">
    <property type="entry name" value="H2HPP ISOMERASE"/>
    <property type="match status" value="1"/>
</dbReference>
<protein>
    <submittedName>
        <fullName evidence="2">Cupin 2 conserved barrel domain protein</fullName>
    </submittedName>
</protein>
<dbReference type="Gene3D" id="2.60.120.10">
    <property type="entry name" value="Jelly Rolls"/>
    <property type="match status" value="1"/>
</dbReference>
<evidence type="ECO:0000313" key="3">
    <source>
        <dbReference type="Proteomes" id="UP000000503"/>
    </source>
</evidence>
<keyword evidence="3" id="KW-1185">Reference proteome</keyword>
<dbReference type="EMBL" id="CP002868">
    <property type="protein sequence ID" value="AEJ20063.1"/>
    <property type="molecule type" value="Genomic_DNA"/>
</dbReference>
<dbReference type="InterPro" id="IPR014710">
    <property type="entry name" value="RmlC-like_jellyroll"/>
</dbReference>
<dbReference type="InterPro" id="IPR025499">
    <property type="entry name" value="KdgF"/>
</dbReference>
<dbReference type="AlphaFoldDB" id="F8F444"/>
<dbReference type="InterPro" id="IPR052535">
    <property type="entry name" value="Bacilysin_H2HPP_isomerase"/>
</dbReference>
<evidence type="ECO:0000313" key="2">
    <source>
        <dbReference type="EMBL" id="AEJ20063.1"/>
    </source>
</evidence>
<dbReference type="OrthoDB" id="9811153at2"/>
<reference evidence="3" key="1">
    <citation type="journal article" date="2013" name="Stand. Genomic Sci.">
        <title>Genome sequence of the thermophilic fresh-water bacterium Spirochaeta caldaria type strain (H1(T)), reclassification of Spirochaeta caldaria, Spirochaeta stenostrepta, and Spirochaeta zuelzerae in the genus Treponema as Treponema caldaria comb. nov., Treponema stenostrepta comb. nov., and Treponema zuelzerae comb. nov., and emendation of the genus Treponema.</title>
        <authorList>
            <person name="Abt B."/>
            <person name="Goker M."/>
            <person name="Scheuner C."/>
            <person name="Han C."/>
            <person name="Lu M."/>
            <person name="Misra M."/>
            <person name="Lapidus A."/>
            <person name="Nolan M."/>
            <person name="Lucas S."/>
            <person name="Hammon N."/>
            <person name="Deshpande S."/>
            <person name="Cheng J.F."/>
            <person name="Tapia R."/>
            <person name="Goodwin L.A."/>
            <person name="Pitluck S."/>
            <person name="Liolios K."/>
            <person name="Pagani I."/>
            <person name="Ivanova N."/>
            <person name="Mavromatis K."/>
            <person name="Mikhailova N."/>
            <person name="Huntemann M."/>
            <person name="Pati A."/>
            <person name="Chen A."/>
            <person name="Palaniappan K."/>
            <person name="Land M."/>
            <person name="Hauser L."/>
            <person name="Jeffries C.D."/>
            <person name="Rohde M."/>
            <person name="Spring S."/>
            <person name="Gronow S."/>
            <person name="Detter J.C."/>
            <person name="Bristow J."/>
            <person name="Eisen J.A."/>
            <person name="Markowitz V."/>
            <person name="Hugenholtz P."/>
            <person name="Kyrpides N.C."/>
            <person name="Woyke T."/>
            <person name="Klenk H.P."/>
        </authorList>
    </citation>
    <scope>NUCLEOTIDE SEQUENCE</scope>
    <source>
        <strain evidence="3">ATCC 51460 / DSM 7334 / H1</strain>
    </source>
</reference>
<accession>F8F444</accession>
<dbReference type="Pfam" id="PF07883">
    <property type="entry name" value="Cupin_2"/>
    <property type="match status" value="1"/>
</dbReference>
<evidence type="ECO:0000259" key="1">
    <source>
        <dbReference type="Pfam" id="PF07883"/>
    </source>
</evidence>
<dbReference type="STRING" id="744872.Spica_1934"/>
<dbReference type="Proteomes" id="UP000000503">
    <property type="component" value="Chromosome"/>
</dbReference>
<dbReference type="eggNOG" id="COG1917">
    <property type="taxonomic scope" value="Bacteria"/>
</dbReference>
<dbReference type="PIRSF" id="PIRSF029883">
    <property type="entry name" value="KdgF"/>
    <property type="match status" value="1"/>
</dbReference>
<dbReference type="InterPro" id="IPR013096">
    <property type="entry name" value="Cupin_2"/>
</dbReference>
<organism evidence="2 3">
    <name type="scientific">Gracilinema caldarium (strain ATCC 51460 / DSM 7334 / H1)</name>
    <name type="common">Treponema caldarium</name>
    <dbReference type="NCBI Taxonomy" id="744872"/>
    <lineage>
        <taxon>Bacteria</taxon>
        <taxon>Pseudomonadati</taxon>
        <taxon>Spirochaetota</taxon>
        <taxon>Spirochaetia</taxon>
        <taxon>Spirochaetales</taxon>
        <taxon>Breznakiellaceae</taxon>
        <taxon>Gracilinema</taxon>
    </lineage>
</organism>
<dbReference type="HOGENOM" id="CLU_134269_1_1_12"/>
<dbReference type="RefSeq" id="WP_013969353.1">
    <property type="nucleotide sequence ID" value="NC_015732.1"/>
</dbReference>